<accession>A0A0A8Z4U9</accession>
<name>A0A0A8Z4U9_ARUDO</name>
<dbReference type="EMBL" id="GBRH01266130">
    <property type="protein sequence ID" value="JAD31765.1"/>
    <property type="molecule type" value="Transcribed_RNA"/>
</dbReference>
<reference evidence="1" key="2">
    <citation type="journal article" date="2015" name="Data Brief">
        <title>Shoot transcriptome of the giant reed, Arundo donax.</title>
        <authorList>
            <person name="Barrero R.A."/>
            <person name="Guerrero F.D."/>
            <person name="Moolhuijzen P."/>
            <person name="Goolsby J.A."/>
            <person name="Tidwell J."/>
            <person name="Bellgard S.E."/>
            <person name="Bellgard M.I."/>
        </authorList>
    </citation>
    <scope>NUCLEOTIDE SEQUENCE</scope>
    <source>
        <tissue evidence="1">Shoot tissue taken approximately 20 cm above the soil surface</tissue>
    </source>
</reference>
<dbReference type="AlphaFoldDB" id="A0A0A8Z4U9"/>
<organism evidence="1">
    <name type="scientific">Arundo donax</name>
    <name type="common">Giant reed</name>
    <name type="synonym">Donax arundinaceus</name>
    <dbReference type="NCBI Taxonomy" id="35708"/>
    <lineage>
        <taxon>Eukaryota</taxon>
        <taxon>Viridiplantae</taxon>
        <taxon>Streptophyta</taxon>
        <taxon>Embryophyta</taxon>
        <taxon>Tracheophyta</taxon>
        <taxon>Spermatophyta</taxon>
        <taxon>Magnoliopsida</taxon>
        <taxon>Liliopsida</taxon>
        <taxon>Poales</taxon>
        <taxon>Poaceae</taxon>
        <taxon>PACMAD clade</taxon>
        <taxon>Arundinoideae</taxon>
        <taxon>Arundineae</taxon>
        <taxon>Arundo</taxon>
    </lineage>
</organism>
<protein>
    <submittedName>
        <fullName evidence="1">Uncharacterized protein</fullName>
    </submittedName>
</protein>
<reference evidence="1" key="1">
    <citation type="submission" date="2014-09" db="EMBL/GenBank/DDBJ databases">
        <authorList>
            <person name="Magalhaes I.L.F."/>
            <person name="Oliveira U."/>
            <person name="Santos F.R."/>
            <person name="Vidigal T.H.D.A."/>
            <person name="Brescovit A.D."/>
            <person name="Santos A.J."/>
        </authorList>
    </citation>
    <scope>NUCLEOTIDE SEQUENCE</scope>
    <source>
        <tissue evidence="1">Shoot tissue taken approximately 20 cm above the soil surface</tissue>
    </source>
</reference>
<evidence type="ECO:0000313" key="1">
    <source>
        <dbReference type="EMBL" id="JAD31765.1"/>
    </source>
</evidence>
<proteinExistence type="predicted"/>
<sequence length="30" mass="3485">MSLFVSCYSECLPWIILGVCEILRFHRVGL</sequence>